<proteinExistence type="predicted"/>
<reference evidence="1 2" key="1">
    <citation type="submission" date="2021-01" db="EMBL/GenBank/DDBJ databases">
        <title>Actinoplanes sp. nov. LDG1-01 isolated from lichen.</title>
        <authorList>
            <person name="Saeng-In P."/>
            <person name="Phongsopitanun W."/>
            <person name="Kanchanasin P."/>
            <person name="Yuki M."/>
            <person name="Kudo T."/>
            <person name="Ohkuma M."/>
            <person name="Tanasupawat S."/>
        </authorList>
    </citation>
    <scope>NUCLEOTIDE SEQUENCE [LARGE SCALE GENOMIC DNA]</scope>
    <source>
        <strain evidence="1 2">LDG1-01</strain>
    </source>
</reference>
<dbReference type="InterPro" id="IPR035948">
    <property type="entry name" value="YwqG-like_sf"/>
</dbReference>
<organism evidence="1 2">
    <name type="scientific">Paractinoplanes lichenicola</name>
    <dbReference type="NCBI Taxonomy" id="2802976"/>
    <lineage>
        <taxon>Bacteria</taxon>
        <taxon>Bacillati</taxon>
        <taxon>Actinomycetota</taxon>
        <taxon>Actinomycetes</taxon>
        <taxon>Micromonosporales</taxon>
        <taxon>Micromonosporaceae</taxon>
        <taxon>Paractinoplanes</taxon>
    </lineage>
</organism>
<dbReference type="Gene3D" id="2.30.320.10">
    <property type="entry name" value="YwqG-like"/>
    <property type="match status" value="1"/>
</dbReference>
<dbReference type="Proteomes" id="UP000598996">
    <property type="component" value="Unassembled WGS sequence"/>
</dbReference>
<evidence type="ECO:0008006" key="3">
    <source>
        <dbReference type="Google" id="ProtNLM"/>
    </source>
</evidence>
<dbReference type="RefSeq" id="WP_202991954.1">
    <property type="nucleotide sequence ID" value="NZ_JAENHO010000004.1"/>
</dbReference>
<gene>
    <name evidence="1" type="ORF">JKJ07_14035</name>
</gene>
<comment type="caution">
    <text evidence="1">The sequence shown here is derived from an EMBL/GenBank/DDBJ whole genome shotgun (WGS) entry which is preliminary data.</text>
</comment>
<accession>A0ABS1VMJ9</accession>
<dbReference type="EMBL" id="JAENHO010000004">
    <property type="protein sequence ID" value="MBL7255435.1"/>
    <property type="molecule type" value="Genomic_DNA"/>
</dbReference>
<evidence type="ECO:0000313" key="1">
    <source>
        <dbReference type="EMBL" id="MBL7255435.1"/>
    </source>
</evidence>
<name>A0ABS1VMJ9_9ACTN</name>
<sequence length="210" mass="23573">MIHTVEIQPEPPVAGDRNTIGGWPLLDAGEPWPACFCGRPMVFFFQLDVPQFAGDHLLVFQCPAHDDAAFGPAQLPDRYWDTAVDPYAGPFWRFLFRPYGVASPDAEPQLEPRRLALRPADEEVDEHGRGRSGFKLGGVPSWAQEPESYRCSCGTDMVFLCQVPENFGFDMWPMRDKNGDQAQLFLGNEVYIFACPARCHPEAAWPAIQN</sequence>
<protein>
    <recommendedName>
        <fullName evidence="3">DUF1963 domain-containing protein</fullName>
    </recommendedName>
</protein>
<dbReference type="SUPFAM" id="SSF103032">
    <property type="entry name" value="Hypothetical protein YwqG"/>
    <property type="match status" value="1"/>
</dbReference>
<evidence type="ECO:0000313" key="2">
    <source>
        <dbReference type="Proteomes" id="UP000598996"/>
    </source>
</evidence>
<keyword evidence="2" id="KW-1185">Reference proteome</keyword>